<dbReference type="GO" id="GO:0005524">
    <property type="term" value="F:ATP binding"/>
    <property type="evidence" value="ECO:0007669"/>
    <property type="project" value="UniProtKB-KW"/>
</dbReference>
<dbReference type="PATRIC" id="fig|1441095.3.peg.3050"/>
<evidence type="ECO:0000313" key="6">
    <source>
        <dbReference type="EMBL" id="ALC82547.1"/>
    </source>
</evidence>
<proteinExistence type="inferred from homology"/>
<gene>
    <name evidence="6" type="ORF">AM592_13890</name>
</gene>
<keyword evidence="3" id="KW-0547">Nucleotide-binding</keyword>
<dbReference type="PROSITE" id="PS50893">
    <property type="entry name" value="ABC_TRANSPORTER_2"/>
    <property type="match status" value="1"/>
</dbReference>
<dbReference type="Gene3D" id="3.40.50.300">
    <property type="entry name" value="P-loop containing nucleotide triphosphate hydrolases"/>
    <property type="match status" value="1"/>
</dbReference>
<reference evidence="7" key="1">
    <citation type="submission" date="2015-08" db="EMBL/GenBank/DDBJ databases">
        <title>Genome sequencing project for genomic taxonomy and phylogenomics of Bacillus-like bacteria.</title>
        <authorList>
            <person name="Liu B."/>
            <person name="Wang J."/>
            <person name="Zhu Y."/>
            <person name="Liu G."/>
            <person name="Chen Q."/>
            <person name="Chen Z."/>
            <person name="Lan J."/>
            <person name="Che J."/>
            <person name="Ge C."/>
            <person name="Shi H."/>
            <person name="Pan Z."/>
            <person name="Liu X."/>
        </authorList>
    </citation>
    <scope>NUCLEOTIDE SEQUENCE [LARGE SCALE GENOMIC DNA]</scope>
    <source>
        <strain evidence="7">FJAT-4402</strain>
    </source>
</reference>
<dbReference type="GO" id="GO:0016887">
    <property type="term" value="F:ATP hydrolysis activity"/>
    <property type="evidence" value="ECO:0007669"/>
    <property type="project" value="InterPro"/>
</dbReference>
<name>A0A0M4FSL4_9BACI</name>
<dbReference type="InterPro" id="IPR003439">
    <property type="entry name" value="ABC_transporter-like_ATP-bd"/>
</dbReference>
<keyword evidence="7" id="KW-1185">Reference proteome</keyword>
<evidence type="ECO:0000313" key="7">
    <source>
        <dbReference type="Proteomes" id="UP000067625"/>
    </source>
</evidence>
<dbReference type="Proteomes" id="UP000067625">
    <property type="component" value="Chromosome"/>
</dbReference>
<protein>
    <recommendedName>
        <fullName evidence="5">ABC transporter domain-containing protein</fullName>
    </recommendedName>
</protein>
<evidence type="ECO:0000256" key="2">
    <source>
        <dbReference type="ARBA" id="ARBA00022448"/>
    </source>
</evidence>
<evidence type="ECO:0000259" key="5">
    <source>
        <dbReference type="PROSITE" id="PS50893"/>
    </source>
</evidence>
<sequence length="299" mass="33929">MSDVLVTVDDLTFSLNKQPLLKNISAHFQKGRIYGLLGPNGAGKTTLLKSLLGVFTPDHGQVTYKGEPIDSQKDYLHRVGSVIEYPGFYEHLTLEENLILHMKTLRLKTDREHIRSMLGRVGLTEHIQKKFSQTSLGMKQRLGLARAMIHDPEFLLLDEPTNGLDPRGIKEMRDVLLELARNEKRSILLSSHILSEISKLADELLIMKNGEIVFRAAVPDHNQTFHSYQIEGSEEHLRKLAAIFHHSMIRLEKSSITMASARDLSEITESVEKLKCKISVKKELTLEELYLELLEQGEA</sequence>
<accession>A0A0M4FSL4</accession>
<dbReference type="AlphaFoldDB" id="A0A0M4FSL4"/>
<evidence type="ECO:0000256" key="1">
    <source>
        <dbReference type="ARBA" id="ARBA00005417"/>
    </source>
</evidence>
<dbReference type="RefSeq" id="WP_053604346.1">
    <property type="nucleotide sequence ID" value="NZ_CP012600.1"/>
</dbReference>
<organism evidence="6 7">
    <name type="scientific">Bacillus gobiensis</name>
    <dbReference type="NCBI Taxonomy" id="1441095"/>
    <lineage>
        <taxon>Bacteria</taxon>
        <taxon>Bacillati</taxon>
        <taxon>Bacillota</taxon>
        <taxon>Bacilli</taxon>
        <taxon>Bacillales</taxon>
        <taxon>Bacillaceae</taxon>
        <taxon>Bacillus</taxon>
    </lineage>
</organism>
<evidence type="ECO:0000256" key="3">
    <source>
        <dbReference type="ARBA" id="ARBA00022741"/>
    </source>
</evidence>
<feature type="domain" description="ABC transporter" evidence="5">
    <location>
        <begin position="6"/>
        <end position="234"/>
    </location>
</feature>
<keyword evidence="4" id="KW-0067">ATP-binding</keyword>
<dbReference type="PANTHER" id="PTHR43335">
    <property type="entry name" value="ABC TRANSPORTER, ATP-BINDING PROTEIN"/>
    <property type="match status" value="1"/>
</dbReference>
<dbReference type="SMART" id="SM00382">
    <property type="entry name" value="AAA"/>
    <property type="match status" value="1"/>
</dbReference>
<dbReference type="EMBL" id="CP012600">
    <property type="protein sequence ID" value="ALC82547.1"/>
    <property type="molecule type" value="Genomic_DNA"/>
</dbReference>
<dbReference type="OrthoDB" id="9804819at2"/>
<reference evidence="6 7" key="2">
    <citation type="journal article" date="2016" name="Int. J. Syst. Evol. Microbiol.">
        <title>Bacillus gobiensis sp. nov., isolated from a soil sample.</title>
        <authorList>
            <person name="Liu B."/>
            <person name="Liu G.H."/>
            <person name="Cetin S."/>
            <person name="Schumann P."/>
            <person name="Pan Z.Z."/>
            <person name="Chen Q.Q."/>
        </authorList>
    </citation>
    <scope>NUCLEOTIDE SEQUENCE [LARGE SCALE GENOMIC DNA]</scope>
    <source>
        <strain evidence="6 7">FJAT-4402</strain>
    </source>
</reference>
<dbReference type="SUPFAM" id="SSF52540">
    <property type="entry name" value="P-loop containing nucleoside triphosphate hydrolases"/>
    <property type="match status" value="1"/>
</dbReference>
<evidence type="ECO:0000256" key="4">
    <source>
        <dbReference type="ARBA" id="ARBA00022840"/>
    </source>
</evidence>
<dbReference type="InterPro" id="IPR003593">
    <property type="entry name" value="AAA+_ATPase"/>
</dbReference>
<dbReference type="InterPro" id="IPR027417">
    <property type="entry name" value="P-loop_NTPase"/>
</dbReference>
<comment type="similarity">
    <text evidence="1">Belongs to the ABC transporter superfamily.</text>
</comment>
<dbReference type="STRING" id="1441095.AM592_13890"/>
<keyword evidence="2" id="KW-0813">Transport</keyword>
<dbReference type="Pfam" id="PF00005">
    <property type="entry name" value="ABC_tran"/>
    <property type="match status" value="1"/>
</dbReference>
<dbReference type="PANTHER" id="PTHR43335:SF8">
    <property type="entry name" value="ABC TRANSPORTER, ATP-BINDING PROTEIN"/>
    <property type="match status" value="1"/>
</dbReference>